<dbReference type="EMBL" id="JBHUCX010000074">
    <property type="protein sequence ID" value="MFD1676690.1"/>
    <property type="molecule type" value="Genomic_DNA"/>
</dbReference>
<keyword evidence="1" id="KW-0812">Transmembrane</keyword>
<keyword evidence="1" id="KW-0472">Membrane</keyword>
<feature type="transmembrane region" description="Helical" evidence="1">
    <location>
        <begin position="51"/>
        <end position="72"/>
    </location>
</feature>
<gene>
    <name evidence="2" type="ORF">ACFSB2_18615</name>
</gene>
<keyword evidence="3" id="KW-1185">Reference proteome</keyword>
<evidence type="ECO:0000313" key="2">
    <source>
        <dbReference type="EMBL" id="MFD1676690.1"/>
    </source>
</evidence>
<name>A0ABW4JNI5_9BACL</name>
<comment type="caution">
    <text evidence="2">The sequence shown here is derived from an EMBL/GenBank/DDBJ whole genome shotgun (WGS) entry which is preliminary data.</text>
</comment>
<proteinExistence type="predicted"/>
<organism evidence="2 3">
    <name type="scientific">Alicyclobacillus fodiniaquatilis</name>
    <dbReference type="NCBI Taxonomy" id="1661150"/>
    <lineage>
        <taxon>Bacteria</taxon>
        <taxon>Bacillati</taxon>
        <taxon>Bacillota</taxon>
        <taxon>Bacilli</taxon>
        <taxon>Bacillales</taxon>
        <taxon>Alicyclobacillaceae</taxon>
        <taxon>Alicyclobacillus</taxon>
    </lineage>
</organism>
<evidence type="ECO:0000313" key="3">
    <source>
        <dbReference type="Proteomes" id="UP001597079"/>
    </source>
</evidence>
<dbReference type="NCBIfam" id="NF042414">
    <property type="entry name" value="CLC_0170_fam"/>
    <property type="match status" value="1"/>
</dbReference>
<dbReference type="Proteomes" id="UP001597079">
    <property type="component" value="Unassembled WGS sequence"/>
</dbReference>
<accession>A0ABW4JNI5</accession>
<feature type="transmembrane region" description="Helical" evidence="1">
    <location>
        <begin position="12"/>
        <end position="30"/>
    </location>
</feature>
<keyword evidence="1" id="KW-1133">Transmembrane helix</keyword>
<evidence type="ECO:0000256" key="1">
    <source>
        <dbReference type="SAM" id="Phobius"/>
    </source>
</evidence>
<protein>
    <submittedName>
        <fullName evidence="2">CLC_0170 family protein</fullName>
    </submittedName>
</protein>
<sequence length="73" mass="8477">MDMAFQLLVFSHTRINMLMFLLTGLVSYFIDYKAFRDKPDSAREATLVKSTAYTFVIGGAIVLILYQILMWIY</sequence>
<reference evidence="3" key="1">
    <citation type="journal article" date="2019" name="Int. J. Syst. Evol. Microbiol.">
        <title>The Global Catalogue of Microorganisms (GCM) 10K type strain sequencing project: providing services to taxonomists for standard genome sequencing and annotation.</title>
        <authorList>
            <consortium name="The Broad Institute Genomics Platform"/>
            <consortium name="The Broad Institute Genome Sequencing Center for Infectious Disease"/>
            <person name="Wu L."/>
            <person name="Ma J."/>
        </authorList>
    </citation>
    <scope>NUCLEOTIDE SEQUENCE [LARGE SCALE GENOMIC DNA]</scope>
    <source>
        <strain evidence="3">CGMCC 1.12286</strain>
    </source>
</reference>
<dbReference type="RefSeq" id="WP_377944597.1">
    <property type="nucleotide sequence ID" value="NZ_JBHUCX010000074.1"/>
</dbReference>
<dbReference type="InterPro" id="IPR049971">
    <property type="entry name" value="CLC_0170-like"/>
</dbReference>